<dbReference type="Proteomes" id="UP000232323">
    <property type="component" value="Unassembled WGS sequence"/>
</dbReference>
<reference evidence="6 7" key="1">
    <citation type="submission" date="2017-08" db="EMBL/GenBank/DDBJ databases">
        <title>Acidophilic green algal genome provides insights into adaptation to an acidic environment.</title>
        <authorList>
            <person name="Hirooka S."/>
            <person name="Hirose Y."/>
            <person name="Kanesaki Y."/>
            <person name="Higuchi S."/>
            <person name="Fujiwara T."/>
            <person name="Onuma R."/>
            <person name="Era A."/>
            <person name="Ohbayashi R."/>
            <person name="Uzuka A."/>
            <person name="Nozaki H."/>
            <person name="Yoshikawa H."/>
            <person name="Miyagishima S.Y."/>
        </authorList>
    </citation>
    <scope>NUCLEOTIDE SEQUENCE [LARGE SCALE GENOMIC DNA]</scope>
    <source>
        <strain evidence="6 7">NIES-2499</strain>
    </source>
</reference>
<dbReference type="CDD" id="cd06558">
    <property type="entry name" value="crotonase-like"/>
    <property type="match status" value="1"/>
</dbReference>
<comment type="caution">
    <text evidence="6">The sequence shown here is derived from an EMBL/GenBank/DDBJ whole genome shotgun (WGS) entry which is preliminary data.</text>
</comment>
<dbReference type="FunFam" id="1.10.12.10:FF:000004">
    <property type="entry name" value="Delta3,5-delta2,4-dienoyl-CoA isomerase"/>
    <property type="match status" value="1"/>
</dbReference>
<name>A0A250XI33_9CHLO</name>
<dbReference type="AlphaFoldDB" id="A0A250XI33"/>
<dbReference type="GO" id="GO:0051750">
    <property type="term" value="F:delta(3,5)-delta(2,4)-dienoyl-CoA isomerase activity"/>
    <property type="evidence" value="ECO:0007669"/>
    <property type="project" value="TreeGrafter"/>
</dbReference>
<gene>
    <name evidence="6" type="ORF">CEUSTIGMA_g10129.t1</name>
</gene>
<comment type="pathway">
    <text evidence="1">Lipid metabolism; fatty acid beta-oxidation.</text>
</comment>
<organism evidence="6 7">
    <name type="scientific">Chlamydomonas eustigma</name>
    <dbReference type="NCBI Taxonomy" id="1157962"/>
    <lineage>
        <taxon>Eukaryota</taxon>
        <taxon>Viridiplantae</taxon>
        <taxon>Chlorophyta</taxon>
        <taxon>core chlorophytes</taxon>
        <taxon>Chlorophyceae</taxon>
        <taxon>CS clade</taxon>
        <taxon>Chlamydomonadales</taxon>
        <taxon>Chlamydomonadaceae</taxon>
        <taxon>Chlamydomonas</taxon>
    </lineage>
</organism>
<dbReference type="InterPro" id="IPR029045">
    <property type="entry name" value="ClpP/crotonase-like_dom_sf"/>
</dbReference>
<protein>
    <recommendedName>
        <fullName evidence="8">Enoyl-CoA hydratase</fullName>
    </recommendedName>
</protein>
<dbReference type="PANTHER" id="PTHR43149:SF1">
    <property type="entry name" value="DELTA(3,5)-DELTA(2,4)-DIENOYL-COA ISOMERASE, MITOCHONDRIAL"/>
    <property type="match status" value="1"/>
</dbReference>
<evidence type="ECO:0000313" key="7">
    <source>
        <dbReference type="Proteomes" id="UP000232323"/>
    </source>
</evidence>
<accession>A0A250XI33</accession>
<keyword evidence="3" id="KW-0276">Fatty acid metabolism</keyword>
<dbReference type="Pfam" id="PF00378">
    <property type="entry name" value="ECH_1"/>
    <property type="match status" value="1"/>
</dbReference>
<keyword evidence="5" id="KW-0413">Isomerase</keyword>
<keyword evidence="4" id="KW-0443">Lipid metabolism</keyword>
<dbReference type="STRING" id="1157962.A0A250XI33"/>
<dbReference type="SUPFAM" id="SSF52096">
    <property type="entry name" value="ClpP/crotonase"/>
    <property type="match status" value="1"/>
</dbReference>
<dbReference type="NCBIfam" id="NF004794">
    <property type="entry name" value="PRK06142.1"/>
    <property type="match status" value="1"/>
</dbReference>
<dbReference type="PANTHER" id="PTHR43149">
    <property type="entry name" value="ENOYL-COA HYDRATASE"/>
    <property type="match status" value="1"/>
</dbReference>
<comment type="similarity">
    <text evidence="2">Belongs to the enoyl-CoA hydratase/isomerase family.</text>
</comment>
<evidence type="ECO:0000256" key="4">
    <source>
        <dbReference type="ARBA" id="ARBA00023098"/>
    </source>
</evidence>
<evidence type="ECO:0000256" key="1">
    <source>
        <dbReference type="ARBA" id="ARBA00005005"/>
    </source>
</evidence>
<dbReference type="GO" id="GO:0006635">
    <property type="term" value="P:fatty acid beta-oxidation"/>
    <property type="evidence" value="ECO:0007669"/>
    <property type="project" value="UniProtKB-UniPathway"/>
</dbReference>
<dbReference type="UniPathway" id="UPA00659"/>
<evidence type="ECO:0000256" key="3">
    <source>
        <dbReference type="ARBA" id="ARBA00022832"/>
    </source>
</evidence>
<dbReference type="InterPro" id="IPR045002">
    <property type="entry name" value="Ech1-like"/>
</dbReference>
<dbReference type="InterPro" id="IPR001753">
    <property type="entry name" value="Enoyl-CoA_hydra/iso"/>
</dbReference>
<evidence type="ECO:0000256" key="5">
    <source>
        <dbReference type="ARBA" id="ARBA00023235"/>
    </source>
</evidence>
<dbReference type="EMBL" id="BEGY01000084">
    <property type="protein sequence ID" value="GAX82703.1"/>
    <property type="molecule type" value="Genomic_DNA"/>
</dbReference>
<proteinExistence type="inferred from homology"/>
<evidence type="ECO:0008006" key="8">
    <source>
        <dbReference type="Google" id="ProtNLM"/>
    </source>
</evidence>
<evidence type="ECO:0000256" key="2">
    <source>
        <dbReference type="ARBA" id="ARBA00005254"/>
    </source>
</evidence>
<keyword evidence="7" id="KW-1185">Reference proteome</keyword>
<sequence length="288" mass="31460">MIIDKLSELTFTSLNVGHLQGNHHIGCIELNRPEKSNSFEANLWEEFPKAVRALDEPTTSSGETRVIVICGAGKNFCAGIDLNYLKQMFQSLNAISCPGRLREAFRRHILKMQDCFSCLEQCRVPVIAAVHGSCVGGGVDLIASCDMRFCSSNATFCVKELDVGIVADLGSLQRLPRIVGHGMTADLALTARSIDSIEAHRIGLVSQVVSGGEEEVIQHALQVANLMAKKSPLAMRGTKHVLLHSRDCTVNESLQHVAVWNSAQLISDDIKTVLKSLEQRKAPVFSKL</sequence>
<dbReference type="Gene3D" id="1.10.12.10">
    <property type="entry name" value="Lyase 2-enoyl-coa Hydratase, Chain A, domain 2"/>
    <property type="match status" value="1"/>
</dbReference>
<dbReference type="OrthoDB" id="14970at2759"/>
<dbReference type="InterPro" id="IPR014748">
    <property type="entry name" value="Enoyl-CoA_hydra_C"/>
</dbReference>
<evidence type="ECO:0000313" key="6">
    <source>
        <dbReference type="EMBL" id="GAX82703.1"/>
    </source>
</evidence>
<dbReference type="Gene3D" id="3.90.226.10">
    <property type="entry name" value="2-enoyl-CoA Hydratase, Chain A, domain 1"/>
    <property type="match status" value="1"/>
</dbReference>